<keyword evidence="10" id="KW-1185">Reference proteome</keyword>
<dbReference type="InterPro" id="IPR013776">
    <property type="entry name" value="A-amylase_thermo"/>
</dbReference>
<sequence length="579" mass="65056">MTGNATTVNISSDDPKPGENRTIFQGFEWYLPVNIPQLTQHASSGVLKDQLVTHWTSLTLLLPELKALGITSIWIPPACKASNPMDNGYAIYDLYDLGEFDAKGSVATKWGTKQELQRLCEEARKQGIGIIFDAVLNHRAAADASEEMEAVRVDFQDRTKEVDKRPSTIVGWTKFNYDARRGKYSRLKYNKDHFSGIDWDDKAKQKSIYKLVGTRSDGSKKGWAQDVARSENGNYDYLMCADVDFGSSEVREDVKNWGRWLLEELPGVSGIRLDAIKHYSAGFQKEFLDHVKQAADAEGGDFFLVGEYWLQNSRGLSKHIDKTFGGQLHMFDVKLLYNFHNISTGLIKDLRYVFSGSLVELQPNRAVTFVTNHDTQEEQSLAAPVEPWFIPHAYTLILLRRAGHPCVFWGDVFGTSGPQPRLPACGGRLMRLVKARQLFAYGEQTDDSSSISSAMKSLLNPKDITCIAWQRQWRHDTHGPISLVVLISISWSWKKKRVRVPKECAGQIYTDLMGFCWSGVQIDKDGFGEFVVGPRSISVWTWNDAPGRSEVDNLVYPAEPSLQPPLEADTTAADDPTSL</sequence>
<evidence type="ECO:0000256" key="5">
    <source>
        <dbReference type="ARBA" id="ARBA00023277"/>
    </source>
</evidence>
<dbReference type="Pfam" id="PF00128">
    <property type="entry name" value="Alpha-amylase"/>
    <property type="match status" value="1"/>
</dbReference>
<keyword evidence="6" id="KW-0326">Glycosidase</keyword>
<evidence type="ECO:0000256" key="6">
    <source>
        <dbReference type="ARBA" id="ARBA00023295"/>
    </source>
</evidence>
<accession>A0AAN8I1S3</accession>
<dbReference type="InterPro" id="IPR015237">
    <property type="entry name" value="Alpha-amylase_C_pro"/>
</dbReference>
<evidence type="ECO:0000256" key="7">
    <source>
        <dbReference type="SAM" id="MobiDB-lite"/>
    </source>
</evidence>
<comment type="similarity">
    <text evidence="2">Belongs to the glycosyl hydrolase 13 family.</text>
</comment>
<dbReference type="NCBIfam" id="NF006969">
    <property type="entry name" value="PRK09441.1-2"/>
    <property type="match status" value="1"/>
</dbReference>
<keyword evidence="5" id="KW-0119">Carbohydrate metabolism</keyword>
<evidence type="ECO:0000313" key="10">
    <source>
        <dbReference type="Proteomes" id="UP001316803"/>
    </source>
</evidence>
<organism evidence="9 10">
    <name type="scientific">Knufia fluminis</name>
    <dbReference type="NCBI Taxonomy" id="191047"/>
    <lineage>
        <taxon>Eukaryota</taxon>
        <taxon>Fungi</taxon>
        <taxon>Dikarya</taxon>
        <taxon>Ascomycota</taxon>
        <taxon>Pezizomycotina</taxon>
        <taxon>Eurotiomycetes</taxon>
        <taxon>Chaetothyriomycetidae</taxon>
        <taxon>Chaetothyriales</taxon>
        <taxon>Trichomeriaceae</taxon>
        <taxon>Knufia</taxon>
    </lineage>
</organism>
<evidence type="ECO:0000313" key="9">
    <source>
        <dbReference type="EMBL" id="KAK5949757.1"/>
    </source>
</evidence>
<evidence type="ECO:0000256" key="3">
    <source>
        <dbReference type="ARBA" id="ARBA00022723"/>
    </source>
</evidence>
<dbReference type="Pfam" id="PF09154">
    <property type="entry name" value="Alpha-amy_C_pro"/>
    <property type="match status" value="1"/>
</dbReference>
<dbReference type="InterPro" id="IPR013780">
    <property type="entry name" value="Glyco_hydro_b"/>
</dbReference>
<dbReference type="Gene3D" id="3.20.20.80">
    <property type="entry name" value="Glycosidases"/>
    <property type="match status" value="1"/>
</dbReference>
<dbReference type="CDD" id="cd11318">
    <property type="entry name" value="AmyAc_bac_fung_AmyA"/>
    <property type="match status" value="1"/>
</dbReference>
<dbReference type="EMBL" id="JAKLMC020000032">
    <property type="protein sequence ID" value="KAK5949757.1"/>
    <property type="molecule type" value="Genomic_DNA"/>
</dbReference>
<dbReference type="GO" id="GO:0005975">
    <property type="term" value="P:carbohydrate metabolic process"/>
    <property type="evidence" value="ECO:0007669"/>
    <property type="project" value="InterPro"/>
</dbReference>
<dbReference type="SUPFAM" id="SSF51445">
    <property type="entry name" value="(Trans)glycosidases"/>
    <property type="match status" value="1"/>
</dbReference>
<dbReference type="SMART" id="SM00642">
    <property type="entry name" value="Aamy"/>
    <property type="match status" value="1"/>
</dbReference>
<dbReference type="PANTHER" id="PTHR43447">
    <property type="entry name" value="ALPHA-AMYLASE"/>
    <property type="match status" value="1"/>
</dbReference>
<dbReference type="InterPro" id="IPR006047">
    <property type="entry name" value="GH13_cat_dom"/>
</dbReference>
<reference evidence="9 10" key="1">
    <citation type="submission" date="2022-12" db="EMBL/GenBank/DDBJ databases">
        <title>Genomic features and morphological characterization of a novel Knufia sp. strain isolated from spacecraft assembly facility.</title>
        <authorList>
            <person name="Teixeira M."/>
            <person name="Chander A.M."/>
            <person name="Stajich J.E."/>
            <person name="Venkateswaran K."/>
        </authorList>
    </citation>
    <scope>NUCLEOTIDE SEQUENCE [LARGE SCALE GENOMIC DNA]</scope>
    <source>
        <strain evidence="9 10">FJI-L2-BK-P2</strain>
    </source>
</reference>
<dbReference type="PIRSF" id="PIRSF001021">
    <property type="entry name" value="Alph-amls_thrmst"/>
    <property type="match status" value="1"/>
</dbReference>
<dbReference type="Gene3D" id="2.40.30.140">
    <property type="match status" value="1"/>
</dbReference>
<dbReference type="GO" id="GO:0004553">
    <property type="term" value="F:hydrolase activity, hydrolyzing O-glycosyl compounds"/>
    <property type="evidence" value="ECO:0007669"/>
    <property type="project" value="InterPro"/>
</dbReference>
<dbReference type="Proteomes" id="UP001316803">
    <property type="component" value="Unassembled WGS sequence"/>
</dbReference>
<keyword evidence="4" id="KW-0378">Hydrolase</keyword>
<dbReference type="GO" id="GO:0005509">
    <property type="term" value="F:calcium ion binding"/>
    <property type="evidence" value="ECO:0007669"/>
    <property type="project" value="InterPro"/>
</dbReference>
<dbReference type="AlphaFoldDB" id="A0AAN8I1S3"/>
<gene>
    <name evidence="9" type="ORF">OHC33_009146</name>
</gene>
<comment type="caution">
    <text evidence="9">The sequence shown here is derived from an EMBL/GenBank/DDBJ whole genome shotgun (WGS) entry which is preliminary data.</text>
</comment>
<comment type="cofactor">
    <cofactor evidence="1">
        <name>Ca(2+)</name>
        <dbReference type="ChEBI" id="CHEBI:29108"/>
    </cofactor>
</comment>
<dbReference type="SUPFAM" id="SSF51011">
    <property type="entry name" value="Glycosyl hydrolase domain"/>
    <property type="match status" value="1"/>
</dbReference>
<proteinExistence type="inferred from homology"/>
<feature type="domain" description="Glycosyl hydrolase family 13 catalytic" evidence="8">
    <location>
        <begin position="21"/>
        <end position="436"/>
    </location>
</feature>
<dbReference type="Gene3D" id="2.60.40.1180">
    <property type="entry name" value="Golgi alpha-mannosidase II"/>
    <property type="match status" value="1"/>
</dbReference>
<evidence type="ECO:0000256" key="2">
    <source>
        <dbReference type="ARBA" id="ARBA00008061"/>
    </source>
</evidence>
<dbReference type="InterPro" id="IPR017853">
    <property type="entry name" value="GH"/>
</dbReference>
<evidence type="ECO:0000259" key="8">
    <source>
        <dbReference type="SMART" id="SM00642"/>
    </source>
</evidence>
<keyword evidence="3" id="KW-0479">Metal-binding</keyword>
<feature type="region of interest" description="Disordered" evidence="7">
    <location>
        <begin position="558"/>
        <end position="579"/>
    </location>
</feature>
<evidence type="ECO:0000256" key="4">
    <source>
        <dbReference type="ARBA" id="ARBA00022801"/>
    </source>
</evidence>
<protein>
    <recommendedName>
        <fullName evidence="8">Glycosyl hydrolase family 13 catalytic domain-containing protein</fullName>
    </recommendedName>
</protein>
<name>A0AAN8I1S3_9EURO</name>
<evidence type="ECO:0000256" key="1">
    <source>
        <dbReference type="ARBA" id="ARBA00001913"/>
    </source>
</evidence>